<dbReference type="FunFam" id="2.70.98.20:FF:000002">
    <property type="entry name" value="Amine oxidase"/>
    <property type="match status" value="1"/>
</dbReference>
<evidence type="ECO:0000256" key="8">
    <source>
        <dbReference type="ARBA" id="ARBA00022525"/>
    </source>
</evidence>
<dbReference type="GO" id="GO:0005509">
    <property type="term" value="F:calcium ion binding"/>
    <property type="evidence" value="ECO:0007669"/>
    <property type="project" value="Ensembl"/>
</dbReference>
<comment type="subunit">
    <text evidence="6">Homodimer; disulfide-linked.</text>
</comment>
<evidence type="ECO:0000256" key="4">
    <source>
        <dbReference type="ARBA" id="ARBA00004296"/>
    </source>
</evidence>
<dbReference type="GO" id="GO:0052598">
    <property type="term" value="F:histamine oxidase activity"/>
    <property type="evidence" value="ECO:0007669"/>
    <property type="project" value="Ensembl"/>
</dbReference>
<dbReference type="GO" id="GO:0005886">
    <property type="term" value="C:plasma membrane"/>
    <property type="evidence" value="ECO:0007669"/>
    <property type="project" value="UniProtKB-SubCell"/>
</dbReference>
<evidence type="ECO:0000256" key="21">
    <source>
        <dbReference type="ARBA" id="ARBA00051035"/>
    </source>
</evidence>
<sequence>MGQDSLALSCTLTAILVLQVTITEHLPHTVPSKAQLFADLSAQELKTVHTFLQSHQELRLQPSETLTMAKNSVFLIEILLPRKQHVLRFLETGKRPPAREARVIIFFGAQEHPNITEFAVGPLPQPSYMRALSLRPSQQPSWASRPITAVEYTLLFNTLKEATRPLHQFFLDTTGFSFHNCGNQCLTFTDVAPRGLASGQRRSWIILQRQVEGYFLHPTGLELLVDHESMDVQRWTVEQVWYNGKFYQSPEELARKYADGEVDIIILEEPLPKGDGTESPEPLFSSYNPRGDFATSSRMAGPHLVQPHGPRYQLEGNSVLYGGWSFAFRLRSSSGLQVLNVHFGGERIAYEVSIQEAVALYGGHTPAGMQTKYLDVGWGLGSVSHELAPGVDCPETATFLDTFHYYDVDDPVLYPRALCLFEMPTGVPIRRHFDSNFSGGFNFYAGLKGHMLVLRTTSTVYNYDYIWDFIFHPNGVMEAKMHATGYVHATFYTPEGQRYGTRLHTHLLGNIHTHLLHYRVDMDVAGTKNSFQTLQMKLENITNPWSPGHHLVQPTLKQSRYSQERQAAFRFGQTLPKYLLFTSREKNRWGHERGYRLQIHSMAEQVLPAGLPEERAITWARYPLAVTKYRESELCSSSIYNQNDPWDPPVVFQKFLHNNEDIENEDLVAWVTVGFLHIPHSEDVPNTATPGNSVGFLLRPFNFFKEDPSLASRDTVIVHPSSKGPNYIQHWITEDTDCSRFPPFSYDGTYRPV</sequence>
<dbReference type="InterPro" id="IPR015802">
    <property type="entry name" value="Cu_amine_oxidase_N3"/>
</dbReference>
<feature type="chain" id="PRO_5011654292" description="Amine oxidase" evidence="27">
    <location>
        <begin position="24"/>
        <end position="753"/>
    </location>
</feature>
<keyword evidence="14 26" id="KW-0560">Oxidoreductase</keyword>
<evidence type="ECO:0000256" key="6">
    <source>
        <dbReference type="ARBA" id="ARBA00011748"/>
    </source>
</evidence>
<dbReference type="PANTHER" id="PTHR10638">
    <property type="entry name" value="COPPER AMINE OXIDASE"/>
    <property type="match status" value="1"/>
</dbReference>
<evidence type="ECO:0000256" key="24">
    <source>
        <dbReference type="PIRSR" id="PIRSR600269-50"/>
    </source>
</evidence>
<dbReference type="InParanoid" id="H0W9I6"/>
<dbReference type="GO" id="GO:0042803">
    <property type="term" value="F:protein homodimerization activity"/>
    <property type="evidence" value="ECO:0007669"/>
    <property type="project" value="Ensembl"/>
</dbReference>
<keyword evidence="15 26" id="KW-0186">Copper</keyword>
<dbReference type="Pfam" id="PF02728">
    <property type="entry name" value="Cu_amine_oxidN3"/>
    <property type="match status" value="1"/>
</dbReference>
<evidence type="ECO:0000256" key="1">
    <source>
        <dbReference type="ARBA" id="ARBA00001913"/>
    </source>
</evidence>
<comment type="subcellular location">
    <subcellularLocation>
        <location evidence="4">Cell membrane</location>
        <topology evidence="4">Peripheral membrane protein</topology>
        <orientation evidence="4">Extracellular side</orientation>
    </subcellularLocation>
    <subcellularLocation>
        <location evidence="3">Secreted</location>
        <location evidence="3">Extracellular space</location>
    </subcellularLocation>
</comment>
<keyword evidence="18" id="KW-0325">Glycoprotein</keyword>
<proteinExistence type="inferred from homology"/>
<comment type="catalytic activity">
    <reaction evidence="20">
        <text>putrescine + O2 + H2O = 4-aminobutanal + H2O2 + NH4(+)</text>
        <dbReference type="Rhea" id="RHEA:18273"/>
        <dbReference type="ChEBI" id="CHEBI:15377"/>
        <dbReference type="ChEBI" id="CHEBI:15379"/>
        <dbReference type="ChEBI" id="CHEBI:16240"/>
        <dbReference type="ChEBI" id="CHEBI:28938"/>
        <dbReference type="ChEBI" id="CHEBI:58264"/>
        <dbReference type="ChEBI" id="CHEBI:326268"/>
    </reaction>
    <physiologicalReaction direction="left-to-right" evidence="20">
        <dbReference type="Rhea" id="RHEA:18274"/>
    </physiologicalReaction>
</comment>
<dbReference type="Bgee" id="ENSCPOG00000007933">
    <property type="expression patterns" value="Expressed in liver and 8 other cell types or tissues"/>
</dbReference>
<keyword evidence="11 27" id="KW-0732">Signal</keyword>
<keyword evidence="8" id="KW-0964">Secreted</keyword>
<dbReference type="AlphaFoldDB" id="H0W9I6"/>
<reference evidence="32" key="1">
    <citation type="journal article" date="2011" name="Nature">
        <title>A high-resolution map of human evolutionary constraint using 29 mammals.</title>
        <authorList>
            <person name="Lindblad-Toh K."/>
            <person name="Garber M."/>
            <person name="Zuk O."/>
            <person name="Lin M.F."/>
            <person name="Parker B.J."/>
            <person name="Washietl S."/>
            <person name="Kheradpour P."/>
            <person name="Ernst J."/>
            <person name="Jordan G."/>
            <person name="Mauceli E."/>
            <person name="Ward L.D."/>
            <person name="Lowe C.B."/>
            <person name="Holloway A.K."/>
            <person name="Clamp M."/>
            <person name="Gnerre S."/>
            <person name="Alfoldi J."/>
            <person name="Beal K."/>
            <person name="Chang J."/>
            <person name="Clawson H."/>
            <person name="Cuff J."/>
            <person name="Di Palma F."/>
            <person name="Fitzgerald S."/>
            <person name="Flicek P."/>
            <person name="Guttman M."/>
            <person name="Hubisz M.J."/>
            <person name="Jaffe D.B."/>
            <person name="Jungreis I."/>
            <person name="Kent W.J."/>
            <person name="Kostka D."/>
            <person name="Lara M."/>
            <person name="Martins A.L."/>
            <person name="Massingham T."/>
            <person name="Moltke I."/>
            <person name="Raney B.J."/>
            <person name="Rasmussen M.D."/>
            <person name="Robinson J."/>
            <person name="Stark A."/>
            <person name="Vilella A.J."/>
            <person name="Wen J."/>
            <person name="Xie X."/>
            <person name="Zody M.C."/>
            <person name="Baldwin J."/>
            <person name="Bloom T."/>
            <person name="Chin C.W."/>
            <person name="Heiman D."/>
            <person name="Nicol R."/>
            <person name="Nusbaum C."/>
            <person name="Young S."/>
            <person name="Wilkinson J."/>
            <person name="Worley K.C."/>
            <person name="Kovar C.L."/>
            <person name="Muzny D.M."/>
            <person name="Gibbs R.A."/>
            <person name="Cree A."/>
            <person name="Dihn H.H."/>
            <person name="Fowler G."/>
            <person name="Jhangiani S."/>
            <person name="Joshi V."/>
            <person name="Lee S."/>
            <person name="Lewis L.R."/>
            <person name="Nazareth L.V."/>
            <person name="Okwuonu G."/>
            <person name="Santibanez J."/>
            <person name="Warren W.C."/>
            <person name="Mardis E.R."/>
            <person name="Weinstock G.M."/>
            <person name="Wilson R.K."/>
            <person name="Delehaunty K."/>
            <person name="Dooling D."/>
            <person name="Fronik C."/>
            <person name="Fulton L."/>
            <person name="Fulton B."/>
            <person name="Graves T."/>
            <person name="Minx P."/>
            <person name="Sodergren E."/>
            <person name="Birney E."/>
            <person name="Margulies E.H."/>
            <person name="Herrero J."/>
            <person name="Green E.D."/>
            <person name="Haussler D."/>
            <person name="Siepel A."/>
            <person name="Goldman N."/>
            <person name="Pollard K.S."/>
            <person name="Pedersen J.S."/>
            <person name="Lander E.S."/>
            <person name="Kellis M."/>
        </authorList>
    </citation>
    <scope>NUCLEOTIDE SEQUENCE [LARGE SCALE GENOMIC DNA]</scope>
    <source>
        <strain evidence="32">2N</strain>
    </source>
</reference>
<keyword evidence="17" id="KW-1015">Disulfide bond</keyword>
<feature type="domain" description="Copper amine oxidase N3-terminal" evidence="30">
    <location>
        <begin position="145"/>
        <end position="245"/>
    </location>
</feature>
<dbReference type="GeneTree" id="ENSGT00950000183207"/>
<evidence type="ECO:0000256" key="13">
    <source>
        <dbReference type="ARBA" id="ARBA00022837"/>
    </source>
</evidence>
<dbReference type="InterPro" id="IPR000269">
    <property type="entry name" value="Cu_amine_oxidase"/>
</dbReference>
<name>H0W9I6_CAVPO</name>
<evidence type="ECO:0000256" key="18">
    <source>
        <dbReference type="ARBA" id="ARBA00023180"/>
    </source>
</evidence>
<keyword evidence="12 24" id="KW-0801">TPQ</keyword>
<dbReference type="STRING" id="10141.ENSCPOP00000019645"/>
<evidence type="ECO:0000256" key="7">
    <source>
        <dbReference type="ARBA" id="ARBA00022475"/>
    </source>
</evidence>
<dbReference type="GO" id="GO:0005507">
    <property type="term" value="F:copper ion binding"/>
    <property type="evidence" value="ECO:0007669"/>
    <property type="project" value="Ensembl"/>
</dbReference>
<comment type="PTM">
    <text evidence="25 26">Topaquinone (TPQ) is generated by copper-dependent autoxidation of a specific tyrosyl residue.</text>
</comment>
<evidence type="ECO:0000256" key="11">
    <source>
        <dbReference type="ARBA" id="ARBA00022729"/>
    </source>
</evidence>
<feature type="active site" description="Proton acceptor" evidence="24">
    <location>
        <position position="375"/>
    </location>
</feature>
<comment type="catalytic activity">
    <reaction evidence="22">
        <text>histamine + O2 + H2O = imidazole-4-acetaldehyde + H2O2 + NH4(+)</text>
        <dbReference type="Rhea" id="RHEA:25625"/>
        <dbReference type="ChEBI" id="CHEBI:15377"/>
        <dbReference type="ChEBI" id="CHEBI:15379"/>
        <dbReference type="ChEBI" id="CHEBI:16240"/>
        <dbReference type="ChEBI" id="CHEBI:27398"/>
        <dbReference type="ChEBI" id="CHEBI:28938"/>
        <dbReference type="ChEBI" id="CHEBI:58432"/>
        <dbReference type="EC" id="1.4.3.22"/>
    </reaction>
    <physiologicalReaction direction="left-to-right" evidence="22">
        <dbReference type="Rhea" id="RHEA:25626"/>
    </physiologicalReaction>
</comment>
<evidence type="ECO:0000256" key="3">
    <source>
        <dbReference type="ARBA" id="ARBA00004239"/>
    </source>
</evidence>
<dbReference type="Gene3D" id="2.70.98.20">
    <property type="entry name" value="Copper amine oxidase, catalytic domain"/>
    <property type="match status" value="1"/>
</dbReference>
<evidence type="ECO:0000259" key="30">
    <source>
        <dbReference type="Pfam" id="PF02728"/>
    </source>
</evidence>
<evidence type="ECO:0000256" key="15">
    <source>
        <dbReference type="ARBA" id="ARBA00023008"/>
    </source>
</evidence>
<dbReference type="eggNOG" id="KOG1186">
    <property type="taxonomic scope" value="Eukaryota"/>
</dbReference>
<keyword evidence="16" id="KW-0472">Membrane</keyword>
<reference evidence="31" key="2">
    <citation type="submission" date="2025-08" db="UniProtKB">
        <authorList>
            <consortium name="Ensembl"/>
        </authorList>
    </citation>
    <scope>IDENTIFICATION</scope>
    <source>
        <strain evidence="31">2N</strain>
    </source>
</reference>
<keyword evidence="32" id="KW-1185">Reference proteome</keyword>
<evidence type="ECO:0000256" key="22">
    <source>
        <dbReference type="ARBA" id="ARBA00051891"/>
    </source>
</evidence>
<feature type="active site" description="Schiff-base intermediate with substrate; via topaquinone" evidence="24">
    <location>
        <position position="463"/>
    </location>
</feature>
<keyword evidence="9" id="KW-0358">Heparin-binding</keyword>
<dbReference type="VEuPathDB" id="HostDB:ENSCPOG00000007933"/>
<dbReference type="Ensembl" id="ENSCPOT00000024802.2">
    <property type="protein sequence ID" value="ENSCPOP00000019645.2"/>
    <property type="gene ID" value="ENSCPOG00000007933.4"/>
</dbReference>
<dbReference type="PROSITE" id="PS01164">
    <property type="entry name" value="COPPER_AMINE_OXID_1"/>
    <property type="match status" value="1"/>
</dbReference>
<comment type="cofactor">
    <cofactor evidence="26">
        <name>Cu cation</name>
        <dbReference type="ChEBI" id="CHEBI:23378"/>
    </cofactor>
    <text evidence="26">Contains 1 topaquinone per subunit.</text>
</comment>
<organism evidence="31 32">
    <name type="scientific">Cavia porcellus</name>
    <name type="common">Guinea pig</name>
    <dbReference type="NCBI Taxonomy" id="10141"/>
    <lineage>
        <taxon>Eukaryota</taxon>
        <taxon>Metazoa</taxon>
        <taxon>Chordata</taxon>
        <taxon>Craniata</taxon>
        <taxon>Vertebrata</taxon>
        <taxon>Euteleostomi</taxon>
        <taxon>Mammalia</taxon>
        <taxon>Eutheria</taxon>
        <taxon>Euarchontoglires</taxon>
        <taxon>Glires</taxon>
        <taxon>Rodentia</taxon>
        <taxon>Hystricomorpha</taxon>
        <taxon>Caviidae</taxon>
        <taxon>Cavia</taxon>
    </lineage>
</organism>
<dbReference type="KEGG" id="cpoc:100735646"/>
<dbReference type="HOGENOM" id="CLU_015739_1_0_1"/>
<dbReference type="GO" id="GO:0008201">
    <property type="term" value="F:heparin binding"/>
    <property type="evidence" value="ECO:0007669"/>
    <property type="project" value="UniProtKB-KW"/>
</dbReference>
<feature type="modified residue" description="2',4',5'-topaquinone" evidence="25">
    <location>
        <position position="463"/>
    </location>
</feature>
<dbReference type="PRINTS" id="PR00766">
    <property type="entry name" value="CUDAOXIDASE"/>
</dbReference>
<dbReference type="GO" id="GO:0009445">
    <property type="term" value="P:putrescine metabolic process"/>
    <property type="evidence" value="ECO:0007669"/>
    <property type="project" value="Ensembl"/>
</dbReference>
<dbReference type="Pfam" id="PF02727">
    <property type="entry name" value="Cu_amine_oxidN2"/>
    <property type="match status" value="1"/>
</dbReference>
<evidence type="ECO:0000256" key="19">
    <source>
        <dbReference type="ARBA" id="ARBA00050471"/>
    </source>
</evidence>
<dbReference type="InterPro" id="IPR049948">
    <property type="entry name" value="Cu_Am_ox_TPQ-bd"/>
</dbReference>
<dbReference type="RefSeq" id="XP_003469809.2">
    <property type="nucleotide sequence ID" value="XM_003469761.5"/>
</dbReference>
<feature type="signal peptide" evidence="27">
    <location>
        <begin position="1"/>
        <end position="23"/>
    </location>
</feature>
<feature type="domain" description="Copper amine oxidase catalytic" evidence="28">
    <location>
        <begin position="302"/>
        <end position="710"/>
    </location>
</feature>
<dbReference type="Pfam" id="PF01179">
    <property type="entry name" value="Cu_amine_oxid"/>
    <property type="match status" value="1"/>
</dbReference>
<evidence type="ECO:0000259" key="29">
    <source>
        <dbReference type="Pfam" id="PF02727"/>
    </source>
</evidence>
<dbReference type="InterPro" id="IPR016182">
    <property type="entry name" value="Cu_amine_oxidase_N-reg"/>
</dbReference>
<dbReference type="InterPro" id="IPR036460">
    <property type="entry name" value="Cu_amine_oxidase_C_sf"/>
</dbReference>
<keyword evidence="7" id="KW-1003">Cell membrane</keyword>
<dbReference type="Proteomes" id="UP000005447">
    <property type="component" value="Unassembled WGS sequence"/>
</dbReference>
<dbReference type="GO" id="GO:0070062">
    <property type="term" value="C:extracellular exosome"/>
    <property type="evidence" value="ECO:0007669"/>
    <property type="project" value="Ensembl"/>
</dbReference>
<comment type="catalytic activity">
    <reaction evidence="21">
        <text>N(tau)-methylhistamine + O2 + H2O = 1-methylimidazole-4-acetaldehyde + H2O2 + NH4(+)</text>
        <dbReference type="Rhea" id="RHEA:78367"/>
        <dbReference type="ChEBI" id="CHEBI:15377"/>
        <dbReference type="ChEBI" id="CHEBI:15379"/>
        <dbReference type="ChEBI" id="CHEBI:16240"/>
        <dbReference type="ChEBI" id="CHEBI:28104"/>
        <dbReference type="ChEBI" id="CHEBI:28938"/>
        <dbReference type="ChEBI" id="CHEBI:58600"/>
    </reaction>
    <physiologicalReaction direction="left-to-right" evidence="21">
        <dbReference type="Rhea" id="RHEA:78368"/>
    </physiologicalReaction>
</comment>
<dbReference type="CTD" id="26"/>
<evidence type="ECO:0000256" key="16">
    <source>
        <dbReference type="ARBA" id="ARBA00023136"/>
    </source>
</evidence>
<comment type="cofactor">
    <cofactor evidence="2">
        <name>Cu(2+)</name>
        <dbReference type="ChEBI" id="CHEBI:29036"/>
    </cofactor>
</comment>
<dbReference type="GeneID" id="100735646"/>
<dbReference type="GO" id="GO:0008131">
    <property type="term" value="F:primary methylamine oxidase activity"/>
    <property type="evidence" value="ECO:0007669"/>
    <property type="project" value="Ensembl"/>
</dbReference>
<evidence type="ECO:0000256" key="2">
    <source>
        <dbReference type="ARBA" id="ARBA00001973"/>
    </source>
</evidence>
<evidence type="ECO:0000256" key="20">
    <source>
        <dbReference type="ARBA" id="ARBA00050621"/>
    </source>
</evidence>
<dbReference type="FunFam" id="3.10.450.40:FF:000007">
    <property type="entry name" value="Amine oxidase"/>
    <property type="match status" value="1"/>
</dbReference>
<dbReference type="RefSeq" id="XP_013007713.1">
    <property type="nucleotide sequence ID" value="XM_013152259.3"/>
</dbReference>
<dbReference type="RefSeq" id="XP_013007714.1">
    <property type="nucleotide sequence ID" value="XM_013152260.3"/>
</dbReference>
<dbReference type="OrthoDB" id="5379943at2759"/>
<gene>
    <name evidence="31" type="primary">AOC1</name>
</gene>
<evidence type="ECO:0000256" key="26">
    <source>
        <dbReference type="RuleBase" id="RU000672"/>
    </source>
</evidence>
<evidence type="ECO:0000256" key="27">
    <source>
        <dbReference type="SAM" id="SignalP"/>
    </source>
</evidence>
<comment type="catalytic activity">
    <reaction evidence="19">
        <text>cadaverine + O2 + H2O = 5-aminopentanal + H2O2 + NH4(+)</text>
        <dbReference type="Rhea" id="RHEA:69132"/>
        <dbReference type="ChEBI" id="CHEBI:15377"/>
        <dbReference type="ChEBI" id="CHEBI:15379"/>
        <dbReference type="ChEBI" id="CHEBI:16240"/>
        <dbReference type="ChEBI" id="CHEBI:28938"/>
        <dbReference type="ChEBI" id="CHEBI:58384"/>
        <dbReference type="ChEBI" id="CHEBI:144896"/>
    </reaction>
    <physiologicalReaction direction="left-to-right" evidence="19">
        <dbReference type="Rhea" id="RHEA:69133"/>
    </physiologicalReaction>
</comment>
<evidence type="ECO:0000313" key="31">
    <source>
        <dbReference type="Ensembl" id="ENSCPOP00000019645.2"/>
    </source>
</evidence>
<evidence type="ECO:0000256" key="12">
    <source>
        <dbReference type="ARBA" id="ARBA00022772"/>
    </source>
</evidence>
<dbReference type="SUPFAM" id="SSF54416">
    <property type="entry name" value="Amine oxidase N-terminal region"/>
    <property type="match status" value="2"/>
</dbReference>
<evidence type="ECO:0000256" key="14">
    <source>
        <dbReference type="ARBA" id="ARBA00023002"/>
    </source>
</evidence>
<accession>H0W9I6</accession>
<dbReference type="PROSITE" id="PS01165">
    <property type="entry name" value="COPPER_AMINE_OXID_2"/>
    <property type="match status" value="1"/>
</dbReference>
<dbReference type="EMBL" id="AAKN02032924">
    <property type="status" value="NOT_ANNOTATED_CDS"/>
    <property type="molecule type" value="Genomic_DNA"/>
</dbReference>
<dbReference type="FunFam" id="3.10.450.40:FF:000009">
    <property type="entry name" value="Amine oxidase"/>
    <property type="match status" value="1"/>
</dbReference>
<keyword evidence="13" id="KW-0106">Calcium</keyword>
<evidence type="ECO:0000256" key="25">
    <source>
        <dbReference type="PIRSR" id="PIRSR600269-51"/>
    </source>
</evidence>
<dbReference type="PANTHER" id="PTHR10638:SF3">
    <property type="entry name" value="AMILORIDE-SENSITIVE AMINE OXIDASE [COPPER-CONTAINING]"/>
    <property type="match status" value="1"/>
</dbReference>
<feature type="domain" description="Copper amine oxidase N2-terminal" evidence="29">
    <location>
        <begin position="43"/>
        <end position="129"/>
    </location>
</feature>
<evidence type="ECO:0000256" key="5">
    <source>
        <dbReference type="ARBA" id="ARBA00007983"/>
    </source>
</evidence>
<dbReference type="InterPro" id="IPR049947">
    <property type="entry name" value="Cu_Am_Ox_Cu-bd"/>
</dbReference>
<comment type="function">
    <text evidence="23">Catalyzes the oxidative deamination of primary amines to the corresponding aldehydes with the concomitant production of hydrogen peroxide and ammonia. Its preferred substrates in vitro are the diamines histamine and 1-methylhistamine and it could therefore play a role in allergic and immune responses. Has a broad specificity for diamines and can also act on cadaverine and putrescine, two products of amino acid catabolism. It could also act on polyamines, like spermidine and spermine though less efficiently, and regulate various biological processes.</text>
</comment>
<keyword evidence="10 26" id="KW-0479">Metal-binding</keyword>
<evidence type="ECO:0000256" key="17">
    <source>
        <dbReference type="ARBA" id="ARBA00023157"/>
    </source>
</evidence>
<dbReference type="Gene3D" id="3.10.450.40">
    <property type="match status" value="2"/>
</dbReference>
<dbReference type="RefSeq" id="XP_013007710.1">
    <property type="nucleotide sequence ID" value="XM_013152256.3"/>
</dbReference>
<dbReference type="InterPro" id="IPR015798">
    <property type="entry name" value="Cu_amine_oxidase_C"/>
</dbReference>
<evidence type="ECO:0000256" key="9">
    <source>
        <dbReference type="ARBA" id="ARBA00022674"/>
    </source>
</evidence>
<comment type="cofactor">
    <cofactor evidence="1">
        <name>Ca(2+)</name>
        <dbReference type="ChEBI" id="CHEBI:29108"/>
    </cofactor>
</comment>
<dbReference type="OMA" id="PYNSQDV"/>
<evidence type="ECO:0000259" key="28">
    <source>
        <dbReference type="Pfam" id="PF01179"/>
    </source>
</evidence>
<dbReference type="GO" id="GO:0050232">
    <property type="term" value="F:putrescine oxidase activity"/>
    <property type="evidence" value="ECO:0007669"/>
    <property type="project" value="Ensembl"/>
</dbReference>
<protein>
    <recommendedName>
        <fullName evidence="26">Amine oxidase</fullName>
        <ecNumber evidence="26">1.4.3.-</ecNumber>
    </recommendedName>
</protein>
<evidence type="ECO:0000256" key="10">
    <source>
        <dbReference type="ARBA" id="ARBA00022723"/>
    </source>
</evidence>
<reference evidence="31" key="3">
    <citation type="submission" date="2025-09" db="UniProtKB">
        <authorList>
            <consortium name="Ensembl"/>
        </authorList>
    </citation>
    <scope>IDENTIFICATION</scope>
    <source>
        <strain evidence="31">2N</strain>
    </source>
</reference>
<dbReference type="SUPFAM" id="SSF49998">
    <property type="entry name" value="Amine oxidase catalytic domain"/>
    <property type="match status" value="1"/>
</dbReference>
<dbReference type="InterPro" id="IPR015800">
    <property type="entry name" value="Cu_amine_oxidase_N2"/>
</dbReference>
<dbReference type="GO" id="GO:0048038">
    <property type="term" value="F:quinone binding"/>
    <property type="evidence" value="ECO:0007669"/>
    <property type="project" value="InterPro"/>
</dbReference>
<dbReference type="EC" id="1.4.3.-" evidence="26"/>
<dbReference type="FunCoup" id="H0W9I6">
    <property type="interactions" value="2"/>
</dbReference>
<dbReference type="GO" id="GO:0046677">
    <property type="term" value="P:response to antibiotic"/>
    <property type="evidence" value="ECO:0007669"/>
    <property type="project" value="TreeGrafter"/>
</dbReference>
<evidence type="ECO:0000256" key="23">
    <source>
        <dbReference type="ARBA" id="ARBA00059416"/>
    </source>
</evidence>
<comment type="similarity">
    <text evidence="5 26">Belongs to the copper/topaquinone oxidase family.</text>
</comment>
<evidence type="ECO:0000313" key="32">
    <source>
        <dbReference type="Proteomes" id="UP000005447"/>
    </source>
</evidence>